<name>A0ABY4MVK8_9MICO</name>
<dbReference type="InterPro" id="IPR011737">
    <property type="entry name" value="CHP02206_TP0381"/>
</dbReference>
<proteinExistence type="predicted"/>
<dbReference type="NCBIfam" id="TIGR02206">
    <property type="entry name" value="intg_mem_TP0381"/>
    <property type="match status" value="1"/>
</dbReference>
<keyword evidence="1" id="KW-0812">Transmembrane</keyword>
<protein>
    <submittedName>
        <fullName evidence="2">TIGR02206 family membrane protein</fullName>
    </submittedName>
</protein>
<feature type="transmembrane region" description="Helical" evidence="1">
    <location>
        <begin position="123"/>
        <end position="142"/>
    </location>
</feature>
<keyword evidence="1" id="KW-1133">Transmembrane helix</keyword>
<keyword evidence="1" id="KW-0472">Membrane</keyword>
<reference evidence="2" key="1">
    <citation type="submission" date="2022-05" db="EMBL/GenBank/DDBJ databases">
        <title>Complete genome sequence of toluene-degrading Gulosibacter sediminis strain ACHW.36C.</title>
        <authorList>
            <person name="Wai A.C."/>
            <person name="Lai G.K."/>
            <person name="Griffin S.D."/>
            <person name="Leung F.C."/>
        </authorList>
    </citation>
    <scope>NUCLEOTIDE SEQUENCE [LARGE SCALE GENOMIC DNA]</scope>
    <source>
        <strain evidence="2">ACHW.36C</strain>
    </source>
</reference>
<sequence length="255" mass="28576">MTAYGAEHLVVLATTVVLAVVLTAWARRANGTERFERILTVSGWVLLTIAVFWLAWGFLPVNWNLNESLPFHFSDGLRIFAAIALITRTPWAVLVSYFWGLTLNLMSVLTPDLNYFVNPTLEFTLYWVLHVAVFLVPFVLIWGAGYRPTWKGFVLAYLITCAWAAIAMIVNAITGANYGYLSHPPRGISLLDALGPWPIYVLWELLLVAIVLALMTWPWTTRRSVTASVPVDRPGFVRRRRVATAEVTEQPAATA</sequence>
<dbReference type="EMBL" id="CP097160">
    <property type="protein sequence ID" value="UQN14074.1"/>
    <property type="molecule type" value="Genomic_DNA"/>
</dbReference>
<dbReference type="Pfam" id="PF14808">
    <property type="entry name" value="TMEM164"/>
    <property type="match status" value="1"/>
</dbReference>
<accession>A0ABY4MVK8</accession>
<feature type="transmembrane region" description="Helical" evidence="1">
    <location>
        <begin position="154"/>
        <end position="177"/>
    </location>
</feature>
<feature type="transmembrane region" description="Helical" evidence="1">
    <location>
        <begin position="6"/>
        <end position="26"/>
    </location>
</feature>
<gene>
    <name evidence="2" type="ORF">M3M28_08390</name>
</gene>
<feature type="transmembrane region" description="Helical" evidence="1">
    <location>
        <begin position="38"/>
        <end position="59"/>
    </location>
</feature>
<evidence type="ECO:0000256" key="1">
    <source>
        <dbReference type="SAM" id="Phobius"/>
    </source>
</evidence>
<organism evidence="2">
    <name type="scientific">Gulosibacter sediminis</name>
    <dbReference type="NCBI Taxonomy" id="1729695"/>
    <lineage>
        <taxon>Bacteria</taxon>
        <taxon>Bacillati</taxon>
        <taxon>Actinomycetota</taxon>
        <taxon>Actinomycetes</taxon>
        <taxon>Micrococcales</taxon>
        <taxon>Microbacteriaceae</taxon>
        <taxon>Gulosibacter</taxon>
    </lineage>
</organism>
<feature type="transmembrane region" description="Helical" evidence="1">
    <location>
        <begin position="197"/>
        <end position="217"/>
    </location>
</feature>
<evidence type="ECO:0000313" key="2">
    <source>
        <dbReference type="EMBL" id="UQN14074.1"/>
    </source>
</evidence>